<comment type="similarity">
    <text evidence="1">Belongs to the small GTPase superfamily. RGK family.</text>
</comment>
<dbReference type="InterPro" id="IPR001806">
    <property type="entry name" value="Small_GTPase"/>
</dbReference>
<dbReference type="AlphaFoldDB" id="A0A6H5IAZ5"/>
<dbReference type="Gene3D" id="3.40.50.300">
    <property type="entry name" value="P-loop containing nucleotide triphosphate hydrolases"/>
    <property type="match status" value="1"/>
</dbReference>
<evidence type="ECO:0000313" key="4">
    <source>
        <dbReference type="EMBL" id="CAB0032831.1"/>
    </source>
</evidence>
<name>A0A6H5IAZ5_9HYME</name>
<dbReference type="SMART" id="SM00248">
    <property type="entry name" value="ANK"/>
    <property type="match status" value="2"/>
</dbReference>
<dbReference type="GO" id="GO:0003924">
    <property type="term" value="F:GTPase activity"/>
    <property type="evidence" value="ECO:0007669"/>
    <property type="project" value="InterPro"/>
</dbReference>
<dbReference type="GO" id="GO:0005246">
    <property type="term" value="F:calcium channel regulator activity"/>
    <property type="evidence" value="ECO:0007669"/>
    <property type="project" value="TreeGrafter"/>
</dbReference>
<dbReference type="InterPro" id="IPR051641">
    <property type="entry name" value="RGK_GTP-binding_reg"/>
</dbReference>
<feature type="compositionally biased region" description="Low complexity" evidence="3">
    <location>
        <begin position="597"/>
        <end position="607"/>
    </location>
</feature>
<dbReference type="InterPro" id="IPR002110">
    <property type="entry name" value="Ankyrin_rpt"/>
</dbReference>
<dbReference type="PROSITE" id="PS51421">
    <property type="entry name" value="RAS"/>
    <property type="match status" value="1"/>
</dbReference>
<proteinExistence type="inferred from homology"/>
<feature type="region of interest" description="Disordered" evidence="3">
    <location>
        <begin position="573"/>
        <end position="607"/>
    </location>
</feature>
<feature type="compositionally biased region" description="Basic and acidic residues" evidence="3">
    <location>
        <begin position="464"/>
        <end position="486"/>
    </location>
</feature>
<dbReference type="Proteomes" id="UP000479190">
    <property type="component" value="Unassembled WGS sequence"/>
</dbReference>
<dbReference type="PRINTS" id="PR00449">
    <property type="entry name" value="RASTRNSFRMNG"/>
</dbReference>
<dbReference type="SUPFAM" id="SSF48403">
    <property type="entry name" value="Ankyrin repeat"/>
    <property type="match status" value="1"/>
</dbReference>
<feature type="compositionally biased region" description="Polar residues" evidence="3">
    <location>
        <begin position="437"/>
        <end position="449"/>
    </location>
</feature>
<dbReference type="SMART" id="SM00173">
    <property type="entry name" value="RAS"/>
    <property type="match status" value="1"/>
</dbReference>
<dbReference type="GO" id="GO:0005525">
    <property type="term" value="F:GTP binding"/>
    <property type="evidence" value="ECO:0007669"/>
    <property type="project" value="InterPro"/>
</dbReference>
<dbReference type="InterPro" id="IPR027417">
    <property type="entry name" value="P-loop_NTPase"/>
</dbReference>
<dbReference type="SMART" id="SM00175">
    <property type="entry name" value="RAB"/>
    <property type="match status" value="1"/>
</dbReference>
<dbReference type="Pfam" id="PF00071">
    <property type="entry name" value="Ras"/>
    <property type="match status" value="1"/>
</dbReference>
<feature type="region of interest" description="Disordered" evidence="3">
    <location>
        <begin position="395"/>
        <end position="545"/>
    </location>
</feature>
<gene>
    <name evidence="4" type="ORF">TBRA_LOCUS4757</name>
</gene>
<feature type="compositionally biased region" description="Polar residues" evidence="3">
    <location>
        <begin position="401"/>
        <end position="411"/>
    </location>
</feature>
<dbReference type="OrthoDB" id="5239715at2759"/>
<organism evidence="4 5">
    <name type="scientific">Trichogramma brassicae</name>
    <dbReference type="NCBI Taxonomy" id="86971"/>
    <lineage>
        <taxon>Eukaryota</taxon>
        <taxon>Metazoa</taxon>
        <taxon>Ecdysozoa</taxon>
        <taxon>Arthropoda</taxon>
        <taxon>Hexapoda</taxon>
        <taxon>Insecta</taxon>
        <taxon>Pterygota</taxon>
        <taxon>Neoptera</taxon>
        <taxon>Endopterygota</taxon>
        <taxon>Hymenoptera</taxon>
        <taxon>Apocrita</taxon>
        <taxon>Proctotrupomorpha</taxon>
        <taxon>Chalcidoidea</taxon>
        <taxon>Trichogrammatidae</taxon>
        <taxon>Trichogramma</taxon>
    </lineage>
</organism>
<reference evidence="4 5" key="1">
    <citation type="submission" date="2020-02" db="EMBL/GenBank/DDBJ databases">
        <authorList>
            <person name="Ferguson B K."/>
        </authorList>
    </citation>
    <scope>NUCLEOTIDE SEQUENCE [LARGE SCALE GENOMIC DNA]</scope>
</reference>
<accession>A0A6H5IAZ5</accession>
<evidence type="ECO:0000256" key="2">
    <source>
        <dbReference type="ARBA" id="ARBA00022553"/>
    </source>
</evidence>
<evidence type="ECO:0000313" key="5">
    <source>
        <dbReference type="Proteomes" id="UP000479190"/>
    </source>
</evidence>
<protein>
    <submittedName>
        <fullName evidence="4">Uncharacterized protein</fullName>
    </submittedName>
</protein>
<dbReference type="Pfam" id="PF13637">
    <property type="entry name" value="Ank_4"/>
    <property type="match status" value="1"/>
</dbReference>
<feature type="compositionally biased region" description="Basic and acidic residues" evidence="3">
    <location>
        <begin position="426"/>
        <end position="436"/>
    </location>
</feature>
<dbReference type="SUPFAM" id="SSF52540">
    <property type="entry name" value="P-loop containing nucleoside triphosphate hydrolases"/>
    <property type="match status" value="1"/>
</dbReference>
<dbReference type="GO" id="GO:0005886">
    <property type="term" value="C:plasma membrane"/>
    <property type="evidence" value="ECO:0007669"/>
    <property type="project" value="TreeGrafter"/>
</dbReference>
<evidence type="ECO:0000256" key="1">
    <source>
        <dbReference type="ARBA" id="ARBA00008846"/>
    </source>
</evidence>
<keyword evidence="5" id="KW-1185">Reference proteome</keyword>
<dbReference type="EMBL" id="CADCXV010000690">
    <property type="protein sequence ID" value="CAB0032831.1"/>
    <property type="molecule type" value="Genomic_DNA"/>
</dbReference>
<sequence length="830" mass="92837">MTARAALYKIVYTNRAGIFSRLATGAKKTVAIENEGGTESGIFQPILAIGTVENRHVDFAHYDILIAAGEGVLTPSRNETSRACYGCSGRSASRVDVRIRSYRHQSIELDDSHVVFQISRIEIRMENYARDVHIYVTKLKAKRLCSRSNPSSPSDFLSKNNMNISNLILSIEEIKRREERKRNAAQTYQLHGFMPSNISSGGSRGPVSLILQAACLSRNVYQMQKFIHSGADVNGRCRMPETIQSRFHLWSEDFRADFRDLELCGKSGLTPLHLCMSRFFEKHECQDCQCEKYKSEAAAVRLLLLNGADPNATNSSGESLLQIAVARYQYDVVKELLEFQADLSTLVIDQPQTFNHCRHCSLKSILNFFEILQLLESKGMLLSPRKNMRRKTRSASICAPGSQSMEQMLNNSGGGGGGIPPMPAMARERDRLRKDGSSGNATPESNSTPIKKRRPAVRSQSARVSRDNKSIRKKRQEQAQHSEYHSEAGGVRSAHCISEPRLTDNDASPGLRRRNSRRGQSVHHPHHHNRKVNAYLDVPDANGPTNAQREAELMLDEDLYRLRSFSVINRGDSFRKKRSRSNSLAPNEAESAEQESSKNSNASKAAPPKEVMSYSVAILGARGVGKSALISQFMSSEGINAYEHVRSSDTPSEQSVFVMLNGEESELRFVDITNIKELENIAQPHAYVLMFSVIDKASFQRAEGLLSRLHEQDIRGRPVILAGNKIDLVRTRAVSSQDGKCLACTYRAKYCEISVAISHNIDELLVGILSQIRLKVAQQQNSSSAGASDSEHWYKSRGIVRASMKARQMLTWLFGKEDRKFKNCENLHVL</sequence>
<dbReference type="PANTHER" id="PTHR45775">
    <property type="entry name" value="RAD, GEM/KIR FAMILY MEMBER 2, ISOFORM C"/>
    <property type="match status" value="1"/>
</dbReference>
<dbReference type="Gene3D" id="1.25.40.20">
    <property type="entry name" value="Ankyrin repeat-containing domain"/>
    <property type="match status" value="1"/>
</dbReference>
<dbReference type="PROSITE" id="PS51419">
    <property type="entry name" value="RAB"/>
    <property type="match status" value="1"/>
</dbReference>
<dbReference type="PANTHER" id="PTHR45775:SF1">
    <property type="entry name" value="RAD, GEM_KIR FAMILY MEMBER 3, ISOFORM E"/>
    <property type="match status" value="1"/>
</dbReference>
<dbReference type="InterPro" id="IPR036770">
    <property type="entry name" value="Ankyrin_rpt-contain_sf"/>
</dbReference>
<evidence type="ECO:0000256" key="3">
    <source>
        <dbReference type="SAM" id="MobiDB-lite"/>
    </source>
</evidence>
<keyword evidence="2" id="KW-0597">Phosphoprotein</keyword>
<feature type="compositionally biased region" description="Basic residues" evidence="3">
    <location>
        <begin position="511"/>
        <end position="531"/>
    </location>
</feature>